<dbReference type="STRING" id="796925.A0A137NV70"/>
<evidence type="ECO:0000313" key="3">
    <source>
        <dbReference type="Proteomes" id="UP000070444"/>
    </source>
</evidence>
<dbReference type="GO" id="GO:0005758">
    <property type="term" value="C:mitochondrial intermembrane space"/>
    <property type="evidence" value="ECO:0007669"/>
    <property type="project" value="InterPro"/>
</dbReference>
<proteinExistence type="predicted"/>
<name>A0A137NV70_CONC2</name>
<dbReference type="Pfam" id="PF04707">
    <property type="entry name" value="PRELI"/>
    <property type="match status" value="1"/>
</dbReference>
<evidence type="ECO:0000313" key="2">
    <source>
        <dbReference type="EMBL" id="KXN66588.1"/>
    </source>
</evidence>
<dbReference type="PANTHER" id="PTHR11158">
    <property type="entry name" value="MSF1/PX19 RELATED"/>
    <property type="match status" value="1"/>
</dbReference>
<protein>
    <submittedName>
        <fullName evidence="2">MSF1-domain-containing protein</fullName>
    </submittedName>
</protein>
<gene>
    <name evidence="2" type="ORF">CONCODRAFT_126430</name>
</gene>
<feature type="non-terminal residue" evidence="2">
    <location>
        <position position="1"/>
    </location>
</feature>
<organism evidence="2 3">
    <name type="scientific">Conidiobolus coronatus (strain ATCC 28846 / CBS 209.66 / NRRL 28638)</name>
    <name type="common">Delacroixia coronata</name>
    <dbReference type="NCBI Taxonomy" id="796925"/>
    <lineage>
        <taxon>Eukaryota</taxon>
        <taxon>Fungi</taxon>
        <taxon>Fungi incertae sedis</taxon>
        <taxon>Zoopagomycota</taxon>
        <taxon>Entomophthoromycotina</taxon>
        <taxon>Entomophthoromycetes</taxon>
        <taxon>Entomophthorales</taxon>
        <taxon>Ancylistaceae</taxon>
        <taxon>Conidiobolus</taxon>
    </lineage>
</organism>
<feature type="domain" description="PRELI/MSF1" evidence="1">
    <location>
        <begin position="1"/>
        <end position="117"/>
    </location>
</feature>
<sequence length="129" mass="14975">LLKTGKVPKWGRSILKQPDTFIIEDSIVNPKAKFLTSITKNISHARIMKVEEVQTYQENRENPQWTSNKTEARIVSNIGWGLTRSLESFGISNFQKNTDRSRKGMSYILEKIREQNPILNYRNHQTQGI</sequence>
<dbReference type="InterPro" id="IPR037365">
    <property type="entry name" value="Slowmo/Ups"/>
</dbReference>
<dbReference type="OrthoDB" id="10056816at2759"/>
<dbReference type="Proteomes" id="UP000070444">
    <property type="component" value="Unassembled WGS sequence"/>
</dbReference>
<accession>A0A137NV70</accession>
<reference evidence="2 3" key="1">
    <citation type="journal article" date="2015" name="Genome Biol. Evol.">
        <title>Phylogenomic analyses indicate that early fungi evolved digesting cell walls of algal ancestors of land plants.</title>
        <authorList>
            <person name="Chang Y."/>
            <person name="Wang S."/>
            <person name="Sekimoto S."/>
            <person name="Aerts A.L."/>
            <person name="Choi C."/>
            <person name="Clum A."/>
            <person name="LaButti K.M."/>
            <person name="Lindquist E.A."/>
            <person name="Yee Ngan C."/>
            <person name="Ohm R.A."/>
            <person name="Salamov A.A."/>
            <person name="Grigoriev I.V."/>
            <person name="Spatafora J.W."/>
            <person name="Berbee M.L."/>
        </authorList>
    </citation>
    <scope>NUCLEOTIDE SEQUENCE [LARGE SCALE GENOMIC DNA]</scope>
    <source>
        <strain evidence="2 3">NRRL 28638</strain>
    </source>
</reference>
<dbReference type="AlphaFoldDB" id="A0A137NV70"/>
<dbReference type="InterPro" id="IPR006797">
    <property type="entry name" value="PRELI/MSF1_dom"/>
</dbReference>
<dbReference type="EMBL" id="KQ964708">
    <property type="protein sequence ID" value="KXN66588.1"/>
    <property type="molecule type" value="Genomic_DNA"/>
</dbReference>
<evidence type="ECO:0000259" key="1">
    <source>
        <dbReference type="PROSITE" id="PS50904"/>
    </source>
</evidence>
<keyword evidence="3" id="KW-1185">Reference proteome</keyword>
<dbReference type="PROSITE" id="PS50904">
    <property type="entry name" value="PRELI_MSF1"/>
    <property type="match status" value="1"/>
</dbReference>